<evidence type="ECO:0000256" key="3">
    <source>
        <dbReference type="ARBA" id="ARBA00022475"/>
    </source>
</evidence>
<dbReference type="Gene3D" id="3.40.190.10">
    <property type="entry name" value="Periplasmic binding protein-like II"/>
    <property type="match status" value="2"/>
</dbReference>
<dbReference type="SUPFAM" id="SSF53850">
    <property type="entry name" value="Periplasmic binding protein-like II"/>
    <property type="match status" value="1"/>
</dbReference>
<evidence type="ECO:0000256" key="1">
    <source>
        <dbReference type="ARBA" id="ARBA00004308"/>
    </source>
</evidence>
<keyword evidence="4" id="KW-0997">Cell inner membrane</keyword>
<dbReference type="GO" id="GO:0012505">
    <property type="term" value="C:endomembrane system"/>
    <property type="evidence" value="ECO:0007669"/>
    <property type="project" value="UniProtKB-SubCell"/>
</dbReference>
<dbReference type="PANTHER" id="PTHR30024:SF43">
    <property type="entry name" value="BLL4572 PROTEIN"/>
    <property type="match status" value="1"/>
</dbReference>
<dbReference type="EMBL" id="PNRE01000047">
    <property type="protein sequence ID" value="PMR69464.1"/>
    <property type="molecule type" value="Genomic_DNA"/>
</dbReference>
<keyword evidence="2" id="KW-0813">Transport</keyword>
<proteinExistence type="predicted"/>
<dbReference type="OrthoDB" id="9815454at2"/>
<sequence>MSTTAMPPSPELERLTLGFIPLLDAALLIIAREQGFFAEQGLEVSLSRENAWSTLRDKVAAGLLDGAQMLAPLPLAMSLGLGRAPCDARAPIILSRNGNTLTLSERLCHDSGAALGADPATGARALGDWLRRQAGERRPRLAMVYPFSCQHYLLREWLSLAGIDAERGVELIALPPPRMVEALQEGRIDGFCAGEPWGTLARHRGAGRLVATGAQLWPDHPEKVLGVTGSWARRYPATQAALIRALARASSWLADSPEHGRRARDWLALPPYLDRSICHLDGLGLDSAPIHQRLHGEGVLRPSPATAGRFAEHLGRHMRDHGRTLDLHTLEECYSPVHFDAATHH</sequence>
<evidence type="ECO:0000313" key="7">
    <source>
        <dbReference type="Proteomes" id="UP000235346"/>
    </source>
</evidence>
<comment type="caution">
    <text evidence="6">The sequence shown here is derived from an EMBL/GenBank/DDBJ whole genome shotgun (WGS) entry which is preliminary data.</text>
</comment>
<protein>
    <submittedName>
        <fullName evidence="6">Nitrate transporter NrtA</fullName>
    </submittedName>
</protein>
<dbReference type="Pfam" id="PF13379">
    <property type="entry name" value="NMT1_2"/>
    <property type="match status" value="1"/>
</dbReference>
<keyword evidence="3" id="KW-1003">Cell membrane</keyword>
<evidence type="ECO:0000256" key="4">
    <source>
        <dbReference type="ARBA" id="ARBA00022519"/>
    </source>
</evidence>
<evidence type="ECO:0000256" key="5">
    <source>
        <dbReference type="ARBA" id="ARBA00023136"/>
    </source>
</evidence>
<reference evidence="6 7" key="1">
    <citation type="submission" date="2018-01" db="EMBL/GenBank/DDBJ databases">
        <title>Halomonas endophytica sp. nov., isolated from storage liquid in the stems of Populus euphratica.</title>
        <authorList>
            <person name="Chen C."/>
        </authorList>
    </citation>
    <scope>NUCLEOTIDE SEQUENCE [LARGE SCALE GENOMIC DNA]</scope>
    <source>
        <strain evidence="6 7">DSM 26881</strain>
    </source>
</reference>
<name>A0A2N7TMQ1_9GAMM</name>
<organism evidence="6 7">
    <name type="scientific">Halomonas heilongjiangensis</name>
    <dbReference type="NCBI Taxonomy" id="1387883"/>
    <lineage>
        <taxon>Bacteria</taxon>
        <taxon>Pseudomonadati</taxon>
        <taxon>Pseudomonadota</taxon>
        <taxon>Gammaproteobacteria</taxon>
        <taxon>Oceanospirillales</taxon>
        <taxon>Halomonadaceae</taxon>
        <taxon>Halomonas</taxon>
    </lineage>
</organism>
<dbReference type="RefSeq" id="WP_102627881.1">
    <property type="nucleotide sequence ID" value="NZ_PDOH01000028.1"/>
</dbReference>
<dbReference type="AlphaFoldDB" id="A0A2N7TMQ1"/>
<dbReference type="Proteomes" id="UP000235346">
    <property type="component" value="Unassembled WGS sequence"/>
</dbReference>
<accession>A0A2N7TMQ1</accession>
<keyword evidence="5" id="KW-0472">Membrane</keyword>
<dbReference type="PANTHER" id="PTHR30024">
    <property type="entry name" value="ALIPHATIC SULFONATES-BINDING PROTEIN-RELATED"/>
    <property type="match status" value="1"/>
</dbReference>
<dbReference type="InterPro" id="IPR044527">
    <property type="entry name" value="NrtA/CpmA_ABC-bd_dom"/>
</dbReference>
<dbReference type="CDD" id="cd13553">
    <property type="entry name" value="PBP2_NrtA_CpmA_like"/>
    <property type="match status" value="1"/>
</dbReference>
<evidence type="ECO:0000256" key="2">
    <source>
        <dbReference type="ARBA" id="ARBA00022448"/>
    </source>
</evidence>
<comment type="subcellular location">
    <subcellularLocation>
        <location evidence="1">Endomembrane system</location>
    </subcellularLocation>
</comment>
<gene>
    <name evidence="6" type="ORF">C1H66_10765</name>
</gene>
<evidence type="ECO:0000313" key="6">
    <source>
        <dbReference type="EMBL" id="PMR69464.1"/>
    </source>
</evidence>
<keyword evidence="7" id="KW-1185">Reference proteome</keyword>